<organism evidence="1 2">
    <name type="scientific">Pluteus cervinus</name>
    <dbReference type="NCBI Taxonomy" id="181527"/>
    <lineage>
        <taxon>Eukaryota</taxon>
        <taxon>Fungi</taxon>
        <taxon>Dikarya</taxon>
        <taxon>Basidiomycota</taxon>
        <taxon>Agaricomycotina</taxon>
        <taxon>Agaricomycetes</taxon>
        <taxon>Agaricomycetidae</taxon>
        <taxon>Agaricales</taxon>
        <taxon>Pluteineae</taxon>
        <taxon>Pluteaceae</taxon>
        <taxon>Pluteus</taxon>
    </lineage>
</organism>
<dbReference type="EMBL" id="ML208734">
    <property type="protein sequence ID" value="TFK60767.1"/>
    <property type="molecule type" value="Genomic_DNA"/>
</dbReference>
<dbReference type="Proteomes" id="UP000308600">
    <property type="component" value="Unassembled WGS sequence"/>
</dbReference>
<name>A0ACD3A4Y1_9AGAR</name>
<reference evidence="1 2" key="1">
    <citation type="journal article" date="2019" name="Nat. Ecol. Evol.">
        <title>Megaphylogeny resolves global patterns of mushroom evolution.</title>
        <authorList>
            <person name="Varga T."/>
            <person name="Krizsan K."/>
            <person name="Foldi C."/>
            <person name="Dima B."/>
            <person name="Sanchez-Garcia M."/>
            <person name="Sanchez-Ramirez S."/>
            <person name="Szollosi G.J."/>
            <person name="Szarkandi J.G."/>
            <person name="Papp V."/>
            <person name="Albert L."/>
            <person name="Andreopoulos W."/>
            <person name="Angelini C."/>
            <person name="Antonin V."/>
            <person name="Barry K.W."/>
            <person name="Bougher N.L."/>
            <person name="Buchanan P."/>
            <person name="Buyck B."/>
            <person name="Bense V."/>
            <person name="Catcheside P."/>
            <person name="Chovatia M."/>
            <person name="Cooper J."/>
            <person name="Damon W."/>
            <person name="Desjardin D."/>
            <person name="Finy P."/>
            <person name="Geml J."/>
            <person name="Haridas S."/>
            <person name="Hughes K."/>
            <person name="Justo A."/>
            <person name="Karasinski D."/>
            <person name="Kautmanova I."/>
            <person name="Kiss B."/>
            <person name="Kocsube S."/>
            <person name="Kotiranta H."/>
            <person name="LaButti K.M."/>
            <person name="Lechner B.E."/>
            <person name="Liimatainen K."/>
            <person name="Lipzen A."/>
            <person name="Lukacs Z."/>
            <person name="Mihaltcheva S."/>
            <person name="Morgado L.N."/>
            <person name="Niskanen T."/>
            <person name="Noordeloos M.E."/>
            <person name="Ohm R.A."/>
            <person name="Ortiz-Santana B."/>
            <person name="Ovrebo C."/>
            <person name="Racz N."/>
            <person name="Riley R."/>
            <person name="Savchenko A."/>
            <person name="Shiryaev A."/>
            <person name="Soop K."/>
            <person name="Spirin V."/>
            <person name="Szebenyi C."/>
            <person name="Tomsovsky M."/>
            <person name="Tulloss R.E."/>
            <person name="Uehling J."/>
            <person name="Grigoriev I.V."/>
            <person name="Vagvolgyi C."/>
            <person name="Papp T."/>
            <person name="Martin F.M."/>
            <person name="Miettinen O."/>
            <person name="Hibbett D.S."/>
            <person name="Nagy L.G."/>
        </authorList>
    </citation>
    <scope>NUCLEOTIDE SEQUENCE [LARGE SCALE GENOMIC DNA]</scope>
    <source>
        <strain evidence="1 2">NL-1719</strain>
    </source>
</reference>
<proteinExistence type="predicted"/>
<evidence type="ECO:0000313" key="2">
    <source>
        <dbReference type="Proteomes" id="UP000308600"/>
    </source>
</evidence>
<protein>
    <submittedName>
        <fullName evidence="1">Uncharacterized protein</fullName>
    </submittedName>
</protein>
<sequence>FVLGREFSIVWEKMTRGEVRDLESNAHTNANIPRTHHSQHRKNTSSSDRTDLTNKKLAKNQVELSRQIEELMVVVEKQGLLLERLVVLL</sequence>
<gene>
    <name evidence="1" type="ORF">BDN72DRAFT_733039</name>
</gene>
<accession>A0ACD3A4Y1</accession>
<keyword evidence="2" id="KW-1185">Reference proteome</keyword>
<feature type="non-terminal residue" evidence="1">
    <location>
        <position position="89"/>
    </location>
</feature>
<evidence type="ECO:0000313" key="1">
    <source>
        <dbReference type="EMBL" id="TFK60767.1"/>
    </source>
</evidence>
<feature type="non-terminal residue" evidence="1">
    <location>
        <position position="1"/>
    </location>
</feature>